<feature type="compositionally biased region" description="Polar residues" evidence="12">
    <location>
        <begin position="417"/>
        <end position="434"/>
    </location>
</feature>
<dbReference type="Proteomes" id="UP000030693">
    <property type="component" value="Unassembled WGS sequence"/>
</dbReference>
<keyword evidence="9" id="KW-0804">Transcription</keyword>
<name>A0A058ZGM6_FONAL</name>
<feature type="coiled-coil region" evidence="11">
    <location>
        <begin position="772"/>
        <end position="799"/>
    </location>
</feature>
<keyword evidence="6" id="KW-0805">Transcription regulation</keyword>
<feature type="region of interest" description="Disordered" evidence="12">
    <location>
        <begin position="53"/>
        <end position="370"/>
    </location>
</feature>
<dbReference type="EMBL" id="KB932201">
    <property type="protein sequence ID" value="KCV73121.1"/>
    <property type="molecule type" value="Genomic_DNA"/>
</dbReference>
<sequence>MILPNGAFDMSHGTPVLLFSPADPLAGHRLSNTSSSAALAVAVAAATEAGYLTHAPGGPPGGRGPYVRPGAEGPFHDFPPQHPGHHHAHLPHHHAQSQPHASGHHHHHHHHHHHPPPMDMGSSRAGVPRPAFAALPVDLASGAPPPGQSGMYGLAATPPSSGRASSSSPATMASDSDTGLSSDEFPAASFGTSYTGAPQPEKHLLSMPPSSAVGHDEHHSHPGVGLPPQAGYPPSVQYAQPRHQQHPHFPPGPASYPDRGPHQQLHPPHPPTYQGSYQSGMASSGQLHHGAPYHAHHPHPHSHPHSQHHPHHHQQQPQSHLHSQPLPPPQQQQQQQPHPYDHDRSAHVPFPPGASGAPSGPGSAASLHHQPSDLDAFAGVDHFFRLTHHQDPHAGPGSGHGSFVSGSTAGPGAALDVSSSPDTTHFGSTSSFSEGSDPRYPSASPPRGPDFGAHHPPSHHHAHHQSPHGTMSTPAATHLDQPLPFVGPTELTTSHGPKHLAIGASAPVARHSTEDVQQFFTDDPSSSEVEPAATVPGVSAAPAPNPFPAPVAVLTTGVGTSAPVAPVATLAPPIEPTRQRSLSSSPPATAVPTAPTTAPTARQRSSSQRAPSPTATSGPKADPVLAPADEVAAVTAAAKAAVASASAAAAKAASMASGSAPTAGGARAGGPSASGSRASPPGDESDDEPAARDASRTAKKSAHNIIERRYRLNINEKISDLRDLLPLFPPAAAGSSLSLSPATLDQLGARGPSPNPDAIGVTVEKMNKGKVLKRATDYILLLQAQLAALRAENARLRDVALSVPGGAGAAARVPPTPLVITLELLDAASTGHLDLTNLTLLDRPLSPGAATGSRDGTPSTGMAPAGVAGGGSDEDDESGALALAVTRASFATGARRAGATDDSDSDREDDDEEEDEPAARRAPRARAPTAKRSRSRSASVSSTRGPVAVASTSAAGTAKRTRTGGTPAAGSAAGAPAIGAEATRVVLMFSFSILFVFQPSLLTGWLQGTATGTGAPTGSGVATSPGPNAGAALLPAGMVFAPIVSPTAVPPAAQPAGTPATGTAAEAAAATGTPVSAEAASATTWIPAAPAPPPPGAFAHAAQPVGPPLPTASRPRANILLRILARGSDLVAAGWWMIVRATIAYAAVVLFVSIGHAVAGLAPAHAPGRALGRGGLVRALRRRAGSVAKLLAVNDILGMAPLSANAGGSAAGLSNRLSDQLWQSAGGADAPGPAAGAARLHHARALVAAAAITPDRQQQQQQQQRSPGTGDRRVLLLHRARLALHEALALAGRPEPGSFVDSAALLAWESLRQLAHATVPGAAWLDRELARWSVAGRAALLVRADASRALVELDLAFGGGIGLPAGAAFDPCSACLTAIGGDFSVGISAATTAAAEALCSREDCSLAAAGVPVPGILPPGEIARRRVDRLRMALAAVNAAEALALAPRAMGEVYTMAGMAMHASVPPRLRVLARFFLRQARGQLLPLQARAAAASPFATSVAPGPAAGLAALCDSSLSLASVAARIGSELAWLAEPRARALFYAHATDAVAAGALSTPIALPSLMADAITALVGPPGGPFAADMSTPGSRSPSPIPGDMGPGGHSAGGVLASTASAAGAMLPDVWQSFEALCAPGVQTASPAARFAALWRGQRLADLLFSLASRTASDPSYLSQLRVALGPQAADPLAIAEHELEELAWAACLVRDADSLRAAARGAHDGITFSWATAARSAGALALARLAGRHPHLVSVVGDLRDVSLDPDGSLGPLLRQASVLLARSRADGKPDPSKDSLAPWMCVVLAVAAESLVLRGRPGDATDLITALSGYLLRSDRPGVPEGAPATTTTATAMAAAPDARLVAAGLLARYDAAQRLLLTHLDLLVAAREPGSSAEPLAGRLAADSSVVFDALRAASVALDVFALRSPLAPRVMPPPQMSSPKLHTPAPTSSVLSLTSSLAFDSPSLAAFSHGPAVRASRVPGRAPDCLGVGFVRPPSQARLLLVARATLRALSQSVPVAGANEAATAAAAAPGHQQQTALLLWKSISPAPETAVGTSSSQEDIVAAAGSAIALEFLSDLPDAAAASPAVVVSSARPAGGVVVEQAKDAASAGGDRAIGATRGGLFRRRGVPASGSGPQLWLTHRVMEYARHFDAGLTSSL</sequence>
<evidence type="ECO:0000256" key="4">
    <source>
        <dbReference type="ARBA" id="ARBA00022824"/>
    </source>
</evidence>
<evidence type="ECO:0000313" key="14">
    <source>
        <dbReference type="EMBL" id="KCV73121.1"/>
    </source>
</evidence>
<feature type="region of interest" description="Disordered" evidence="12">
    <location>
        <begin position="657"/>
        <end position="702"/>
    </location>
</feature>
<feature type="compositionally biased region" description="Basic residues" evidence="12">
    <location>
        <begin position="456"/>
        <end position="466"/>
    </location>
</feature>
<dbReference type="GO" id="GO:0000981">
    <property type="term" value="F:DNA-binding transcription factor activity, RNA polymerase II-specific"/>
    <property type="evidence" value="ECO:0007669"/>
    <property type="project" value="TreeGrafter"/>
</dbReference>
<feature type="compositionally biased region" description="Low complexity" evidence="12">
    <location>
        <begin position="315"/>
        <end position="324"/>
    </location>
</feature>
<reference evidence="14" key="1">
    <citation type="submission" date="2013-04" db="EMBL/GenBank/DDBJ databases">
        <title>The Genome Sequence of Fonticula alba ATCC 38817.</title>
        <authorList>
            <consortium name="The Broad Institute Genomics Platform"/>
            <person name="Russ C."/>
            <person name="Cuomo C."/>
            <person name="Burger G."/>
            <person name="Gray M.W."/>
            <person name="Holland P.W.H."/>
            <person name="King N."/>
            <person name="Lang F.B.F."/>
            <person name="Roger A.J."/>
            <person name="Ruiz-Trillo I."/>
            <person name="Brown M."/>
            <person name="Walker B."/>
            <person name="Young S."/>
            <person name="Zeng Q."/>
            <person name="Gargeya S."/>
            <person name="Fitzgerald M."/>
            <person name="Haas B."/>
            <person name="Abouelleil A."/>
            <person name="Allen A.W."/>
            <person name="Alvarado L."/>
            <person name="Arachchi H.M."/>
            <person name="Berlin A.M."/>
            <person name="Chapman S.B."/>
            <person name="Gainer-Dewar J."/>
            <person name="Goldberg J."/>
            <person name="Griggs A."/>
            <person name="Gujja S."/>
            <person name="Hansen M."/>
            <person name="Howarth C."/>
            <person name="Imamovic A."/>
            <person name="Ireland A."/>
            <person name="Larimer J."/>
            <person name="McCowan C."/>
            <person name="Murphy C."/>
            <person name="Pearson M."/>
            <person name="Poon T.W."/>
            <person name="Priest M."/>
            <person name="Roberts A."/>
            <person name="Saif S."/>
            <person name="Shea T."/>
            <person name="Sisk P."/>
            <person name="Sykes S."/>
            <person name="Wortman J."/>
            <person name="Nusbaum C."/>
            <person name="Birren B."/>
        </authorList>
    </citation>
    <scope>NUCLEOTIDE SEQUENCE [LARGE SCALE GENOMIC DNA]</scope>
    <source>
        <strain evidence="14">ATCC 38817</strain>
    </source>
</reference>
<dbReference type="GO" id="GO:0005789">
    <property type="term" value="C:endoplasmic reticulum membrane"/>
    <property type="evidence" value="ECO:0007669"/>
    <property type="project" value="UniProtKB-SubCell"/>
</dbReference>
<organism evidence="14">
    <name type="scientific">Fonticula alba</name>
    <name type="common">Slime mold</name>
    <dbReference type="NCBI Taxonomy" id="691883"/>
    <lineage>
        <taxon>Eukaryota</taxon>
        <taxon>Rotosphaerida</taxon>
        <taxon>Fonticulaceae</taxon>
        <taxon>Fonticula</taxon>
    </lineage>
</organism>
<feature type="region of interest" description="Disordered" evidence="12">
    <location>
        <begin position="1583"/>
        <end position="1606"/>
    </location>
</feature>
<evidence type="ECO:0000256" key="2">
    <source>
        <dbReference type="ARBA" id="ARBA00004477"/>
    </source>
</evidence>
<gene>
    <name evidence="14" type="ORF">H696_00665</name>
</gene>
<protein>
    <recommendedName>
        <fullName evidence="13">BHLH domain-containing protein</fullName>
    </recommendedName>
</protein>
<keyword evidence="7" id="KW-0238">DNA-binding</keyword>
<feature type="compositionally biased region" description="Basic residues" evidence="12">
    <location>
        <begin position="921"/>
        <end position="935"/>
    </location>
</feature>
<dbReference type="GeneID" id="20525390"/>
<keyword evidence="5" id="KW-1133">Transmembrane helix</keyword>
<keyword evidence="4" id="KW-0256">Endoplasmic reticulum</keyword>
<feature type="domain" description="BHLH" evidence="13">
    <location>
        <begin position="698"/>
        <end position="782"/>
    </location>
</feature>
<feature type="compositionally biased region" description="Basic residues" evidence="12">
    <location>
        <begin position="294"/>
        <end position="314"/>
    </location>
</feature>
<dbReference type="PROSITE" id="PS50888">
    <property type="entry name" value="BHLH"/>
    <property type="match status" value="1"/>
</dbReference>
<keyword evidence="8" id="KW-0472">Membrane</keyword>
<keyword evidence="15" id="KW-1185">Reference proteome</keyword>
<dbReference type="Pfam" id="PF00010">
    <property type="entry name" value="HLH"/>
    <property type="match status" value="1"/>
</dbReference>
<evidence type="ECO:0000256" key="3">
    <source>
        <dbReference type="ARBA" id="ARBA00022692"/>
    </source>
</evidence>
<feature type="compositionally biased region" description="Low complexity" evidence="12">
    <location>
        <begin position="155"/>
        <end position="178"/>
    </location>
</feature>
<feature type="compositionally biased region" description="Acidic residues" evidence="12">
    <location>
        <begin position="901"/>
        <end position="916"/>
    </location>
</feature>
<evidence type="ECO:0000256" key="7">
    <source>
        <dbReference type="ARBA" id="ARBA00023125"/>
    </source>
</evidence>
<dbReference type="InterPro" id="IPR036638">
    <property type="entry name" value="HLH_DNA-bd_sf"/>
</dbReference>
<keyword evidence="10" id="KW-0539">Nucleus</keyword>
<dbReference type="eggNOG" id="KOG2588">
    <property type="taxonomic scope" value="Eukaryota"/>
</dbReference>
<dbReference type="OrthoDB" id="2133190at2759"/>
<dbReference type="SUPFAM" id="SSF47459">
    <property type="entry name" value="HLH, helix-loop-helix DNA-binding domain"/>
    <property type="match status" value="1"/>
</dbReference>
<evidence type="ECO:0000256" key="5">
    <source>
        <dbReference type="ARBA" id="ARBA00022989"/>
    </source>
</evidence>
<dbReference type="OMA" id="ISAMIEP"/>
<dbReference type="GO" id="GO:0046983">
    <property type="term" value="F:protein dimerization activity"/>
    <property type="evidence" value="ECO:0007669"/>
    <property type="project" value="InterPro"/>
</dbReference>
<feature type="compositionally biased region" description="Basic residues" evidence="12">
    <location>
        <begin position="83"/>
        <end position="95"/>
    </location>
</feature>
<evidence type="ECO:0000313" key="15">
    <source>
        <dbReference type="Proteomes" id="UP000030693"/>
    </source>
</evidence>
<dbReference type="STRING" id="691883.A0A058ZGM6"/>
<keyword evidence="11" id="KW-0175">Coiled coil</keyword>
<feature type="compositionally biased region" description="Polar residues" evidence="12">
    <location>
        <begin position="273"/>
        <end position="286"/>
    </location>
</feature>
<feature type="region of interest" description="Disordered" evidence="12">
    <location>
        <begin position="570"/>
        <end position="624"/>
    </location>
</feature>
<comment type="subcellular location">
    <subcellularLocation>
        <location evidence="2">Endoplasmic reticulum membrane</location>
        <topology evidence="2">Multi-pass membrane protein</topology>
    </subcellularLocation>
    <subcellularLocation>
        <location evidence="1">Nucleus</location>
    </subcellularLocation>
</comment>
<dbReference type="RefSeq" id="XP_009492822.1">
    <property type="nucleotide sequence ID" value="XM_009494547.1"/>
</dbReference>
<dbReference type="GO" id="GO:0005634">
    <property type="term" value="C:nucleus"/>
    <property type="evidence" value="ECO:0007669"/>
    <property type="project" value="UniProtKB-SubCell"/>
</dbReference>
<accession>A0A058ZGM6</accession>
<feature type="region of interest" description="Disordered" evidence="12">
    <location>
        <begin position="842"/>
        <end position="878"/>
    </location>
</feature>
<keyword evidence="3" id="KW-0812">Transmembrane</keyword>
<proteinExistence type="predicted"/>
<feature type="region of interest" description="Disordered" evidence="12">
    <location>
        <begin position="893"/>
        <end position="974"/>
    </location>
</feature>
<evidence type="ECO:0000256" key="6">
    <source>
        <dbReference type="ARBA" id="ARBA00023015"/>
    </source>
</evidence>
<evidence type="ECO:0000256" key="9">
    <source>
        <dbReference type="ARBA" id="ARBA00023163"/>
    </source>
</evidence>
<feature type="region of interest" description="Disordered" evidence="12">
    <location>
        <begin position="388"/>
        <end position="487"/>
    </location>
</feature>
<evidence type="ECO:0000256" key="1">
    <source>
        <dbReference type="ARBA" id="ARBA00004123"/>
    </source>
</evidence>
<dbReference type="PANTHER" id="PTHR46062:SF1">
    <property type="entry name" value="LP12374P"/>
    <property type="match status" value="1"/>
</dbReference>
<dbReference type="GO" id="GO:0000978">
    <property type="term" value="F:RNA polymerase II cis-regulatory region sequence-specific DNA binding"/>
    <property type="evidence" value="ECO:0007669"/>
    <property type="project" value="TreeGrafter"/>
</dbReference>
<dbReference type="InterPro" id="IPR011598">
    <property type="entry name" value="bHLH_dom"/>
</dbReference>
<evidence type="ECO:0000259" key="13">
    <source>
        <dbReference type="PROSITE" id="PS50888"/>
    </source>
</evidence>
<evidence type="ECO:0000256" key="11">
    <source>
        <dbReference type="SAM" id="Coils"/>
    </source>
</evidence>
<feature type="compositionally biased region" description="Low complexity" evidence="12">
    <location>
        <begin position="353"/>
        <end position="366"/>
    </location>
</feature>
<feature type="compositionally biased region" description="Low complexity" evidence="12">
    <location>
        <begin position="586"/>
        <end position="617"/>
    </location>
</feature>
<dbReference type="PANTHER" id="PTHR46062">
    <property type="entry name" value="STEROL REGULATORY ELEMENT-BINDING PROTEIN"/>
    <property type="match status" value="1"/>
</dbReference>
<dbReference type="SMART" id="SM00353">
    <property type="entry name" value="HLH"/>
    <property type="match status" value="1"/>
</dbReference>
<evidence type="ECO:0000256" key="10">
    <source>
        <dbReference type="ARBA" id="ARBA00023242"/>
    </source>
</evidence>
<feature type="compositionally biased region" description="Low complexity" evidence="12">
    <location>
        <begin position="936"/>
        <end position="974"/>
    </location>
</feature>
<evidence type="ECO:0000256" key="12">
    <source>
        <dbReference type="SAM" id="MobiDB-lite"/>
    </source>
</evidence>
<feature type="compositionally biased region" description="Basic residues" evidence="12">
    <location>
        <begin position="102"/>
        <end position="115"/>
    </location>
</feature>
<evidence type="ECO:0000256" key="8">
    <source>
        <dbReference type="ARBA" id="ARBA00023136"/>
    </source>
</evidence>
<feature type="compositionally biased region" description="Low complexity" evidence="12">
    <location>
        <begin position="657"/>
        <end position="682"/>
    </location>
</feature>
<dbReference type="Gene3D" id="4.10.280.10">
    <property type="entry name" value="Helix-loop-helix DNA-binding domain"/>
    <property type="match status" value="1"/>
</dbReference>